<feature type="domain" description="Amidase" evidence="1">
    <location>
        <begin position="35"/>
        <end position="431"/>
    </location>
</feature>
<sequence>MNALEMSKKYEEGSLTPIALLEPIAEMIKANPYVFISTTYERAYREAEASTKRWQTMTPLSPFDGVPIAYKDLFDVAGTLTTAGAATCLKAPKAQNDASVVAKLAQFGMVCIGKTNLTEFAYSGLGLNKYFGTPSNACDEDYIPGGSLSGAAVCVAKNIVPLSFGTDTAGSICIPACFNGVIGYRSSMKRYAQQGVYPLASSLDTIGPLAKSVKDCIILDQLLRSSNEEDTCLMHDVEDMKLIVDWDFITAQNIQAEVMTQFNQCIDHLKECGVNIVEKTIFAFSDALDVIDYFGWPALAEAYTLHKPLLESDQSAFLDPRVRKRLDDAQTILASTQITLYQKMTKLRSQLRNQLRGYFLLTPTVAHMAPLIKPLENEALYYETNLKTLRLAMPGSFLDMPSVTLPNRFRKKTLPSGLLVSGVSGNDRNLLQACYEIECLLKNKM</sequence>
<reference evidence="2 3" key="1">
    <citation type="submission" date="2012-03" db="EMBL/GenBank/DDBJ databases">
        <title>The Genome Sequence of Bartonella tamiae Th239.</title>
        <authorList>
            <consortium name="The Broad Institute Genome Sequencing Platform"/>
            <consortium name="The Broad Institute Genome Sequencing Center for Infectious Disease"/>
            <person name="Feldgarden M."/>
            <person name="Kirby J."/>
            <person name="Kosoy M."/>
            <person name="Birtles R."/>
            <person name="Probert W.S."/>
            <person name="Chiaraviglio L."/>
            <person name="Young S.K."/>
            <person name="Zeng Q."/>
            <person name="Gargeya S."/>
            <person name="Fitzgerald M."/>
            <person name="Haas B."/>
            <person name="Abouelleil A."/>
            <person name="Alvarado L."/>
            <person name="Arachchi H.M."/>
            <person name="Berlin A."/>
            <person name="Chapman S.B."/>
            <person name="Gearin G."/>
            <person name="Goldberg J."/>
            <person name="Griggs A."/>
            <person name="Gujja S."/>
            <person name="Hansen M."/>
            <person name="Heiman D."/>
            <person name="Howarth C."/>
            <person name="Larimer J."/>
            <person name="Lui A."/>
            <person name="MacDonald P.J.P."/>
            <person name="McCowen C."/>
            <person name="Montmayeur A."/>
            <person name="Murphy C."/>
            <person name="Neiman D."/>
            <person name="Pearson M."/>
            <person name="Priest M."/>
            <person name="Roberts A."/>
            <person name="Saif S."/>
            <person name="Shea T."/>
            <person name="Sisk P."/>
            <person name="Stolte C."/>
            <person name="Sykes S."/>
            <person name="Wortman J."/>
            <person name="Nusbaum C."/>
            <person name="Birren B."/>
        </authorList>
    </citation>
    <scope>NUCLEOTIDE SEQUENCE [LARGE SCALE GENOMIC DNA]</scope>
    <source>
        <strain evidence="2 3">Th239</strain>
    </source>
</reference>
<dbReference type="GO" id="GO:0003824">
    <property type="term" value="F:catalytic activity"/>
    <property type="evidence" value="ECO:0007669"/>
    <property type="project" value="InterPro"/>
</dbReference>
<accession>J0R0U2</accession>
<keyword evidence="3" id="KW-1185">Reference proteome</keyword>
<evidence type="ECO:0000313" key="3">
    <source>
        <dbReference type="Proteomes" id="UP000008952"/>
    </source>
</evidence>
<dbReference type="STRING" id="1094558.ME5_01695"/>
<dbReference type="RefSeq" id="WP_008040272.1">
    <property type="nucleotide sequence ID" value="NZ_JH725147.1"/>
</dbReference>
<dbReference type="AlphaFoldDB" id="J0R0U2"/>
<organism evidence="2 3">
    <name type="scientific">Bartonella tamiae Th239</name>
    <dbReference type="NCBI Taxonomy" id="1094558"/>
    <lineage>
        <taxon>Bacteria</taxon>
        <taxon>Pseudomonadati</taxon>
        <taxon>Pseudomonadota</taxon>
        <taxon>Alphaproteobacteria</taxon>
        <taxon>Hyphomicrobiales</taxon>
        <taxon>Bartonellaceae</taxon>
        <taxon>Bartonella</taxon>
    </lineage>
</organism>
<dbReference type="Pfam" id="PF01425">
    <property type="entry name" value="Amidase"/>
    <property type="match status" value="1"/>
</dbReference>
<dbReference type="PANTHER" id="PTHR11895">
    <property type="entry name" value="TRANSAMIDASE"/>
    <property type="match status" value="1"/>
</dbReference>
<dbReference type="PATRIC" id="fig|1094558.3.peg.1821"/>
<dbReference type="InterPro" id="IPR023631">
    <property type="entry name" value="Amidase_dom"/>
</dbReference>
<dbReference type="SUPFAM" id="SSF75304">
    <property type="entry name" value="Amidase signature (AS) enzymes"/>
    <property type="match status" value="1"/>
</dbReference>
<dbReference type="EMBL" id="AIMB01000008">
    <property type="protein sequence ID" value="EJF89144.1"/>
    <property type="molecule type" value="Genomic_DNA"/>
</dbReference>
<dbReference type="InterPro" id="IPR036928">
    <property type="entry name" value="AS_sf"/>
</dbReference>
<gene>
    <name evidence="2" type="ORF">ME5_01695</name>
</gene>
<dbReference type="Gene3D" id="3.90.1300.10">
    <property type="entry name" value="Amidase signature (AS) domain"/>
    <property type="match status" value="1"/>
</dbReference>
<dbReference type="eggNOG" id="COG0154">
    <property type="taxonomic scope" value="Bacteria"/>
</dbReference>
<dbReference type="PANTHER" id="PTHR11895:SF176">
    <property type="entry name" value="AMIDASE AMID-RELATED"/>
    <property type="match status" value="1"/>
</dbReference>
<dbReference type="HOGENOM" id="CLU_009600_0_3_5"/>
<proteinExistence type="predicted"/>
<comment type="caution">
    <text evidence="2">The sequence shown here is derived from an EMBL/GenBank/DDBJ whole genome shotgun (WGS) entry which is preliminary data.</text>
</comment>
<protein>
    <recommendedName>
        <fullName evidence="1">Amidase domain-containing protein</fullName>
    </recommendedName>
</protein>
<dbReference type="InterPro" id="IPR000120">
    <property type="entry name" value="Amidase"/>
</dbReference>
<name>J0R0U2_9HYPH</name>
<evidence type="ECO:0000313" key="2">
    <source>
        <dbReference type="EMBL" id="EJF89144.1"/>
    </source>
</evidence>
<dbReference type="OrthoDB" id="9811471at2"/>
<evidence type="ECO:0000259" key="1">
    <source>
        <dbReference type="Pfam" id="PF01425"/>
    </source>
</evidence>
<dbReference type="Proteomes" id="UP000008952">
    <property type="component" value="Unassembled WGS sequence"/>
</dbReference>